<gene>
    <name evidence="3" type="ORF">Anas_08448</name>
</gene>
<proteinExistence type="predicted"/>
<reference evidence="3 4" key="1">
    <citation type="journal article" date="2019" name="PLoS Biol.">
        <title>Sex chromosomes control vertical transmission of feminizing Wolbachia symbionts in an isopod.</title>
        <authorList>
            <person name="Becking T."/>
            <person name="Chebbi M.A."/>
            <person name="Giraud I."/>
            <person name="Moumen B."/>
            <person name="Laverre T."/>
            <person name="Caubet Y."/>
            <person name="Peccoud J."/>
            <person name="Gilbert C."/>
            <person name="Cordaux R."/>
        </authorList>
    </citation>
    <scope>NUCLEOTIDE SEQUENCE [LARGE SCALE GENOMIC DNA]</scope>
    <source>
        <strain evidence="3">ANa2</strain>
        <tissue evidence="3">Whole body excluding digestive tract and cuticle</tissue>
    </source>
</reference>
<dbReference type="InterPro" id="IPR020904">
    <property type="entry name" value="Sc_DH/Rdtase_CS"/>
</dbReference>
<organism evidence="3 4">
    <name type="scientific">Armadillidium nasatum</name>
    <dbReference type="NCBI Taxonomy" id="96803"/>
    <lineage>
        <taxon>Eukaryota</taxon>
        <taxon>Metazoa</taxon>
        <taxon>Ecdysozoa</taxon>
        <taxon>Arthropoda</taxon>
        <taxon>Crustacea</taxon>
        <taxon>Multicrustacea</taxon>
        <taxon>Malacostraca</taxon>
        <taxon>Eumalacostraca</taxon>
        <taxon>Peracarida</taxon>
        <taxon>Isopoda</taxon>
        <taxon>Oniscidea</taxon>
        <taxon>Crinocheta</taxon>
        <taxon>Armadillidiidae</taxon>
        <taxon>Armadillidium</taxon>
    </lineage>
</organism>
<evidence type="ECO:0000313" key="4">
    <source>
        <dbReference type="Proteomes" id="UP000326759"/>
    </source>
</evidence>
<dbReference type="InterPro" id="IPR002347">
    <property type="entry name" value="SDR_fam"/>
</dbReference>
<dbReference type="FunFam" id="3.40.50.720:FF:000084">
    <property type="entry name" value="Short-chain dehydrogenase reductase"/>
    <property type="match status" value="1"/>
</dbReference>
<dbReference type="Pfam" id="PF13561">
    <property type="entry name" value="adh_short_C2"/>
    <property type="match status" value="1"/>
</dbReference>
<dbReference type="InterPro" id="IPR036291">
    <property type="entry name" value="NAD(P)-bd_dom_sf"/>
</dbReference>
<keyword evidence="4" id="KW-1185">Reference proteome</keyword>
<dbReference type="SUPFAM" id="SSF51735">
    <property type="entry name" value="NAD(P)-binding Rossmann-fold domains"/>
    <property type="match status" value="1"/>
</dbReference>
<dbReference type="AlphaFoldDB" id="A0A5N5SMB8"/>
<dbReference type="SMART" id="SM00822">
    <property type="entry name" value="PKS_KR"/>
    <property type="match status" value="1"/>
</dbReference>
<dbReference type="InterPro" id="IPR057326">
    <property type="entry name" value="KR_dom"/>
</dbReference>
<dbReference type="PANTHER" id="PTHR43975:SF5">
    <property type="entry name" value="PUTATIVE-RELATED"/>
    <property type="match status" value="1"/>
</dbReference>
<evidence type="ECO:0000259" key="2">
    <source>
        <dbReference type="SMART" id="SM00822"/>
    </source>
</evidence>
<sequence>MKDKVVLITGASSGIGKACAEAFAQEGSKLAITGRNVSALEETKSNCLSSGLGPNDVLLIEADLSKDEDSKKVVDETIQKFGKLDVLVNSAGVIVNGSVQSITMEDYDRQMLINVRSPLLMTKLCLPHLLKTKGNIVNISSVTGLRAFPGVVAYNMSKAAVDQLTRTLALEVASDGVRVNAVNPGVIVTEVHKRAGMNDEAYKKFLEHGKSTHALGRVGETHEVAAAVVFLASDKASFITGSTLPIDGGRSIMCPR</sequence>
<evidence type="ECO:0000313" key="3">
    <source>
        <dbReference type="EMBL" id="KAB7495146.1"/>
    </source>
</evidence>
<dbReference type="GO" id="GO:0006629">
    <property type="term" value="P:lipid metabolic process"/>
    <property type="evidence" value="ECO:0007669"/>
    <property type="project" value="UniProtKB-ARBA"/>
</dbReference>
<dbReference type="Gene3D" id="3.40.50.720">
    <property type="entry name" value="NAD(P)-binding Rossmann-like Domain"/>
    <property type="match status" value="1"/>
</dbReference>
<keyword evidence="1" id="KW-0560">Oxidoreductase</keyword>
<dbReference type="NCBIfam" id="NF005559">
    <property type="entry name" value="PRK07231.1"/>
    <property type="match status" value="1"/>
</dbReference>
<dbReference type="OrthoDB" id="47007at2759"/>
<dbReference type="Proteomes" id="UP000326759">
    <property type="component" value="Unassembled WGS sequence"/>
</dbReference>
<feature type="domain" description="Ketoreductase" evidence="2">
    <location>
        <begin position="4"/>
        <end position="185"/>
    </location>
</feature>
<dbReference type="PANTHER" id="PTHR43975">
    <property type="entry name" value="ZGC:101858"/>
    <property type="match status" value="1"/>
</dbReference>
<dbReference type="GO" id="GO:0016491">
    <property type="term" value="F:oxidoreductase activity"/>
    <property type="evidence" value="ECO:0007669"/>
    <property type="project" value="UniProtKB-KW"/>
</dbReference>
<dbReference type="PRINTS" id="PR00081">
    <property type="entry name" value="GDHRDH"/>
</dbReference>
<comment type="caution">
    <text evidence="3">The sequence shown here is derived from an EMBL/GenBank/DDBJ whole genome shotgun (WGS) entry which is preliminary data.</text>
</comment>
<dbReference type="PROSITE" id="PS00061">
    <property type="entry name" value="ADH_SHORT"/>
    <property type="match status" value="1"/>
</dbReference>
<evidence type="ECO:0000256" key="1">
    <source>
        <dbReference type="ARBA" id="ARBA00023002"/>
    </source>
</evidence>
<accession>A0A5N5SMB8</accession>
<protein>
    <submittedName>
        <fullName evidence="3">Putative oxidoreductase</fullName>
    </submittedName>
</protein>
<dbReference type="EMBL" id="SEYY01022992">
    <property type="protein sequence ID" value="KAB7495146.1"/>
    <property type="molecule type" value="Genomic_DNA"/>
</dbReference>
<dbReference type="PRINTS" id="PR00080">
    <property type="entry name" value="SDRFAMILY"/>
</dbReference>
<name>A0A5N5SMB8_9CRUS</name>